<keyword evidence="3" id="KW-1185">Reference proteome</keyword>
<sequence>MAGRGGFGSWRAEVGCRGDCTIENHFGMGDLANRGERIESQRRDSQVNGREQQMRWGISGNQLYLRRGWSNLGQYDSWLVACANRCGGGCEEGRRPGNLEKLSGVQDTVSNQWLLTCQ</sequence>
<feature type="region of interest" description="Disordered" evidence="1">
    <location>
        <begin position="33"/>
        <end position="52"/>
    </location>
</feature>
<gene>
    <name evidence="2" type="ORF">LTRI10_LOCUS28639</name>
</gene>
<protein>
    <submittedName>
        <fullName evidence="2">Uncharacterized protein</fullName>
    </submittedName>
</protein>
<evidence type="ECO:0000256" key="1">
    <source>
        <dbReference type="SAM" id="MobiDB-lite"/>
    </source>
</evidence>
<feature type="compositionally biased region" description="Basic and acidic residues" evidence="1">
    <location>
        <begin position="33"/>
        <end position="45"/>
    </location>
</feature>
<dbReference type="EMBL" id="OZ034818">
    <property type="protein sequence ID" value="CAL1387670.1"/>
    <property type="molecule type" value="Genomic_DNA"/>
</dbReference>
<evidence type="ECO:0000313" key="3">
    <source>
        <dbReference type="Proteomes" id="UP001497516"/>
    </source>
</evidence>
<dbReference type="Proteomes" id="UP001497516">
    <property type="component" value="Chromosome 5"/>
</dbReference>
<proteinExistence type="predicted"/>
<organism evidence="2 3">
    <name type="scientific">Linum trigynum</name>
    <dbReference type="NCBI Taxonomy" id="586398"/>
    <lineage>
        <taxon>Eukaryota</taxon>
        <taxon>Viridiplantae</taxon>
        <taxon>Streptophyta</taxon>
        <taxon>Embryophyta</taxon>
        <taxon>Tracheophyta</taxon>
        <taxon>Spermatophyta</taxon>
        <taxon>Magnoliopsida</taxon>
        <taxon>eudicotyledons</taxon>
        <taxon>Gunneridae</taxon>
        <taxon>Pentapetalae</taxon>
        <taxon>rosids</taxon>
        <taxon>fabids</taxon>
        <taxon>Malpighiales</taxon>
        <taxon>Linaceae</taxon>
        <taxon>Linum</taxon>
    </lineage>
</organism>
<name>A0AAV2EQC6_9ROSI</name>
<reference evidence="2 3" key="1">
    <citation type="submission" date="2024-04" db="EMBL/GenBank/DDBJ databases">
        <authorList>
            <person name="Fracassetti M."/>
        </authorList>
    </citation>
    <scope>NUCLEOTIDE SEQUENCE [LARGE SCALE GENOMIC DNA]</scope>
</reference>
<dbReference type="AlphaFoldDB" id="A0AAV2EQC6"/>
<evidence type="ECO:0000313" key="2">
    <source>
        <dbReference type="EMBL" id="CAL1387670.1"/>
    </source>
</evidence>
<accession>A0AAV2EQC6</accession>